<dbReference type="EMBL" id="JBHTRV010000003">
    <property type="protein sequence ID" value="MFE5979172.1"/>
    <property type="molecule type" value="Genomic_DNA"/>
</dbReference>
<protein>
    <submittedName>
        <fullName evidence="6">Transposase family protein</fullName>
    </submittedName>
</protein>
<accession>A0ABW6INL0</accession>
<evidence type="ECO:0000256" key="3">
    <source>
        <dbReference type="SAM" id="MobiDB-lite"/>
    </source>
</evidence>
<comment type="caution">
    <text evidence="6">The sequence shown here is derived from an EMBL/GenBank/DDBJ whole genome shotgun (WGS) entry which is preliminary data.</text>
</comment>
<dbReference type="Proteomes" id="UP001600424">
    <property type="component" value="Unassembled WGS sequence"/>
</dbReference>
<keyword evidence="2" id="KW-0479">Metal-binding</keyword>
<gene>
    <name evidence="6" type="ORF">ACFQ63_05630</name>
</gene>
<dbReference type="Pfam" id="PF13613">
    <property type="entry name" value="HTH_Tnp_4"/>
    <property type="match status" value="1"/>
</dbReference>
<sequence>MFVDRLLATLVHLRHAVTHDVPACWFGVDRSTIARAIGEVRPLLAERGCTISRGVRLRTLAEVIDHLGAGGKTGIIDGTEIRVRRPAAGRKDRDRFISGKSKQNAVKTMVVTDGDGRMLFRSPTRHGSCADITHARRSGLVRLLEAARQPRSSRMPTTRAWEPGPAGAW</sequence>
<dbReference type="InterPro" id="IPR027806">
    <property type="entry name" value="HARBI1_dom"/>
</dbReference>
<organism evidence="6 7">
    <name type="scientific">Streptomyces wedmorensis</name>
    <dbReference type="NCBI Taxonomy" id="43759"/>
    <lineage>
        <taxon>Bacteria</taxon>
        <taxon>Bacillati</taxon>
        <taxon>Actinomycetota</taxon>
        <taxon>Actinomycetes</taxon>
        <taxon>Kitasatosporales</taxon>
        <taxon>Streptomycetaceae</taxon>
        <taxon>Streptomyces</taxon>
    </lineage>
</organism>
<feature type="domain" description="DDE Tnp4" evidence="4">
    <location>
        <begin position="76"/>
        <end position="146"/>
    </location>
</feature>
<dbReference type="InterPro" id="IPR027805">
    <property type="entry name" value="Transposase_HTH_dom"/>
</dbReference>
<evidence type="ECO:0000313" key="6">
    <source>
        <dbReference type="EMBL" id="MFE5979172.1"/>
    </source>
</evidence>
<feature type="domain" description="Transposase Helix-turn-helix" evidence="5">
    <location>
        <begin position="4"/>
        <end position="49"/>
    </location>
</feature>
<evidence type="ECO:0000256" key="1">
    <source>
        <dbReference type="ARBA" id="ARBA00001968"/>
    </source>
</evidence>
<evidence type="ECO:0000259" key="4">
    <source>
        <dbReference type="Pfam" id="PF13359"/>
    </source>
</evidence>
<comment type="cofactor">
    <cofactor evidence="1">
        <name>a divalent metal cation</name>
        <dbReference type="ChEBI" id="CHEBI:60240"/>
    </cofactor>
</comment>
<dbReference type="Pfam" id="PF13359">
    <property type="entry name" value="DDE_Tnp_4"/>
    <property type="match status" value="1"/>
</dbReference>
<feature type="region of interest" description="Disordered" evidence="3">
    <location>
        <begin position="148"/>
        <end position="169"/>
    </location>
</feature>
<evidence type="ECO:0000259" key="5">
    <source>
        <dbReference type="Pfam" id="PF13613"/>
    </source>
</evidence>
<dbReference type="RefSeq" id="WP_386249511.1">
    <property type="nucleotide sequence ID" value="NZ_JBHTRV010000003.1"/>
</dbReference>
<evidence type="ECO:0000313" key="7">
    <source>
        <dbReference type="Proteomes" id="UP001600424"/>
    </source>
</evidence>
<reference evidence="6 7" key="1">
    <citation type="submission" date="2024-09" db="EMBL/GenBank/DDBJ databases">
        <title>The Natural Products Discovery Center: Release of the First 8490 Sequenced Strains for Exploring Actinobacteria Biosynthetic Diversity.</title>
        <authorList>
            <person name="Kalkreuter E."/>
            <person name="Kautsar S.A."/>
            <person name="Yang D."/>
            <person name="Bader C.D."/>
            <person name="Teijaro C.N."/>
            <person name="Fluegel L."/>
            <person name="Davis C.M."/>
            <person name="Simpson J.R."/>
            <person name="Lauterbach L."/>
            <person name="Steele A.D."/>
            <person name="Gui C."/>
            <person name="Meng S."/>
            <person name="Li G."/>
            <person name="Viehrig K."/>
            <person name="Ye F."/>
            <person name="Su P."/>
            <person name="Kiefer A.F."/>
            <person name="Nichols A."/>
            <person name="Cepeda A.J."/>
            <person name="Yan W."/>
            <person name="Fan B."/>
            <person name="Jiang Y."/>
            <person name="Adhikari A."/>
            <person name="Zheng C.-J."/>
            <person name="Schuster L."/>
            <person name="Cowan T.M."/>
            <person name="Smanski M.J."/>
            <person name="Chevrette M.G."/>
            <person name="De Carvalho L.P.S."/>
            <person name="Shen B."/>
        </authorList>
    </citation>
    <scope>NUCLEOTIDE SEQUENCE [LARGE SCALE GENOMIC DNA]</scope>
    <source>
        <strain evidence="6 7">NPDC056472</strain>
    </source>
</reference>
<proteinExistence type="predicted"/>
<name>A0ABW6INL0_STRWE</name>
<evidence type="ECO:0000256" key="2">
    <source>
        <dbReference type="ARBA" id="ARBA00022723"/>
    </source>
</evidence>
<keyword evidence="7" id="KW-1185">Reference proteome</keyword>